<feature type="binding site" evidence="16">
    <location>
        <begin position="6"/>
        <end position="13"/>
    </location>
    <ligand>
        <name>ATP</name>
        <dbReference type="ChEBI" id="CHEBI:30616"/>
    </ligand>
</feature>
<feature type="binding site" evidence="16">
    <location>
        <position position="86"/>
    </location>
    <ligand>
        <name>substrate</name>
    </ligand>
</feature>
<dbReference type="HAMAP" id="MF_01274">
    <property type="entry name" value="Pantothen_kinase_3"/>
    <property type="match status" value="1"/>
</dbReference>
<reference evidence="17 18" key="1">
    <citation type="journal article" date="2015" name="Microbes Environ.">
        <title>Distribution and evolution of nitrogen fixation genes in the phylum bacteroidetes.</title>
        <authorList>
            <person name="Inoue J."/>
            <person name="Oshima K."/>
            <person name="Suda W."/>
            <person name="Sakamoto M."/>
            <person name="Iino T."/>
            <person name="Noda S."/>
            <person name="Hongoh Y."/>
            <person name="Hattori M."/>
            <person name="Ohkuma M."/>
        </authorList>
    </citation>
    <scope>NUCLEOTIDE SEQUENCE [LARGE SCALE GENOMIC DNA]</scope>
    <source>
        <strain evidence="17 18">JCM 15093</strain>
    </source>
</reference>
<comment type="function">
    <text evidence="16">Catalyzes the phosphorylation of pantothenate (Pan), the first step in CoA biosynthesis.</text>
</comment>
<dbReference type="UniPathway" id="UPA00241">
    <property type="reaction ID" value="UER00352"/>
</dbReference>
<evidence type="ECO:0000256" key="13">
    <source>
        <dbReference type="ARBA" id="ARBA00022993"/>
    </source>
</evidence>
<proteinExistence type="inferred from homology"/>
<gene>
    <name evidence="16" type="primary">coaX</name>
    <name evidence="17" type="ORF">JCM15093_2371</name>
</gene>
<evidence type="ECO:0000256" key="9">
    <source>
        <dbReference type="ARBA" id="ARBA00022741"/>
    </source>
</evidence>
<comment type="cofactor">
    <cofactor evidence="2">
        <name>K(+)</name>
        <dbReference type="ChEBI" id="CHEBI:29103"/>
    </cofactor>
</comment>
<dbReference type="Proteomes" id="UP000027601">
    <property type="component" value="Unassembled WGS sequence"/>
</dbReference>
<evidence type="ECO:0000256" key="5">
    <source>
        <dbReference type="ARBA" id="ARBA00011738"/>
    </source>
</evidence>
<dbReference type="InterPro" id="IPR043129">
    <property type="entry name" value="ATPase_NBD"/>
</dbReference>
<evidence type="ECO:0000256" key="8">
    <source>
        <dbReference type="ARBA" id="ARBA00022679"/>
    </source>
</evidence>
<keyword evidence="12 16" id="KW-0630">Potassium</keyword>
<dbReference type="EC" id="2.7.1.33" evidence="6 16"/>
<evidence type="ECO:0000256" key="6">
    <source>
        <dbReference type="ARBA" id="ARBA00012102"/>
    </source>
</evidence>
<evidence type="ECO:0000256" key="4">
    <source>
        <dbReference type="ARBA" id="ARBA00005225"/>
    </source>
</evidence>
<comment type="pathway">
    <text evidence="4 16">Cofactor biosynthesis; coenzyme A biosynthesis; CoA from (R)-pantothenate: step 1/5.</text>
</comment>
<sequence length="243" mass="26762">MNLIIDIGNTVAKIAVFEAEEVVEVFYASNDSLDVLKEVCDKYPISRGILASVIDLNDSVSQKVSKLSFPLITLDSKTLLPIQNLYESPETLGYDRIAAVVGAYTYFPGKDILVIDAGTAITYEFIDANGCYHGGNISPGIQMRFKALNNFTGKLPLVSAQGKLLHIGKDTETAIRAGVLKGVEYEIQGYIESLKHKYPELLVFLTGGDEISFDTKLKSIIFADRFLVLKGLNRILNYNNGRI</sequence>
<keyword evidence="10 16" id="KW-0418">Kinase</keyword>
<dbReference type="RefSeq" id="WP_024996903.1">
    <property type="nucleotide sequence ID" value="NZ_ATZI01000001.1"/>
</dbReference>
<dbReference type="GO" id="GO:0046872">
    <property type="term" value="F:metal ion binding"/>
    <property type="evidence" value="ECO:0007669"/>
    <property type="project" value="UniProtKB-KW"/>
</dbReference>
<evidence type="ECO:0000313" key="17">
    <source>
        <dbReference type="EMBL" id="GAK37149.1"/>
    </source>
</evidence>
<evidence type="ECO:0000256" key="12">
    <source>
        <dbReference type="ARBA" id="ARBA00022958"/>
    </source>
</evidence>
<evidence type="ECO:0000256" key="16">
    <source>
        <dbReference type="HAMAP-Rule" id="MF_01274"/>
    </source>
</evidence>
<dbReference type="InterPro" id="IPR004619">
    <property type="entry name" value="Type_III_PanK"/>
</dbReference>
<dbReference type="NCBIfam" id="TIGR00671">
    <property type="entry name" value="baf"/>
    <property type="match status" value="1"/>
</dbReference>
<accession>A0A069DAA5</accession>
<feature type="binding site" evidence="16">
    <location>
        <position position="116"/>
    </location>
    <ligand>
        <name>K(+)</name>
        <dbReference type="ChEBI" id="CHEBI:29103"/>
    </ligand>
</feature>
<dbReference type="EMBL" id="BAJS01000014">
    <property type="protein sequence ID" value="GAK37149.1"/>
    <property type="molecule type" value="Genomic_DNA"/>
</dbReference>
<evidence type="ECO:0000256" key="3">
    <source>
        <dbReference type="ARBA" id="ARBA00004496"/>
    </source>
</evidence>
<evidence type="ECO:0000313" key="18">
    <source>
        <dbReference type="Proteomes" id="UP000027601"/>
    </source>
</evidence>
<keyword evidence="9 16" id="KW-0547">Nucleotide-binding</keyword>
<evidence type="ECO:0000256" key="10">
    <source>
        <dbReference type="ARBA" id="ARBA00022777"/>
    </source>
</evidence>
<dbReference type="GO" id="GO:0005524">
    <property type="term" value="F:ATP binding"/>
    <property type="evidence" value="ECO:0007669"/>
    <property type="project" value="UniProtKB-UniRule"/>
</dbReference>
<comment type="similarity">
    <text evidence="14 16">Belongs to the type III pantothenate kinase family.</text>
</comment>
<organism evidence="17 18">
    <name type="scientific">Bacteroides graminisolvens DSM 19988 = JCM 15093</name>
    <dbReference type="NCBI Taxonomy" id="1121097"/>
    <lineage>
        <taxon>Bacteria</taxon>
        <taxon>Pseudomonadati</taxon>
        <taxon>Bacteroidota</taxon>
        <taxon>Bacteroidia</taxon>
        <taxon>Bacteroidales</taxon>
        <taxon>Bacteroidaceae</taxon>
        <taxon>Bacteroides</taxon>
    </lineage>
</organism>
<evidence type="ECO:0000256" key="7">
    <source>
        <dbReference type="ARBA" id="ARBA00022490"/>
    </source>
</evidence>
<feature type="binding site" evidence="16">
    <location>
        <position position="119"/>
    </location>
    <ligand>
        <name>ATP</name>
        <dbReference type="ChEBI" id="CHEBI:30616"/>
    </ligand>
</feature>
<dbReference type="eggNOG" id="COG1521">
    <property type="taxonomic scope" value="Bacteria"/>
</dbReference>
<feature type="binding site" evidence="16">
    <location>
        <position position="171"/>
    </location>
    <ligand>
        <name>substrate</name>
    </ligand>
</feature>
<protein>
    <recommendedName>
        <fullName evidence="15 16">Type III pantothenate kinase</fullName>
        <ecNumber evidence="6 16">2.7.1.33</ecNumber>
    </recommendedName>
    <alternativeName>
        <fullName evidence="16">PanK-III</fullName>
    </alternativeName>
    <alternativeName>
        <fullName evidence="16">Pantothenic acid kinase</fullName>
    </alternativeName>
</protein>
<evidence type="ECO:0000256" key="1">
    <source>
        <dbReference type="ARBA" id="ARBA00001206"/>
    </source>
</evidence>
<dbReference type="Pfam" id="PF03309">
    <property type="entry name" value="Pan_kinase"/>
    <property type="match status" value="1"/>
</dbReference>
<dbReference type="SUPFAM" id="SSF53067">
    <property type="entry name" value="Actin-like ATPase domain"/>
    <property type="match status" value="2"/>
</dbReference>
<evidence type="ECO:0000256" key="14">
    <source>
        <dbReference type="ARBA" id="ARBA00038036"/>
    </source>
</evidence>
<comment type="cofactor">
    <cofactor evidence="16">
        <name>NH4(+)</name>
        <dbReference type="ChEBI" id="CHEBI:28938"/>
    </cofactor>
    <cofactor evidence="16">
        <name>K(+)</name>
        <dbReference type="ChEBI" id="CHEBI:29103"/>
    </cofactor>
    <text evidence="16">A monovalent cation. Ammonium or potassium.</text>
</comment>
<dbReference type="PANTHER" id="PTHR34265">
    <property type="entry name" value="TYPE III PANTOTHENATE KINASE"/>
    <property type="match status" value="1"/>
</dbReference>
<keyword evidence="18" id="KW-1185">Reference proteome</keyword>
<dbReference type="GO" id="GO:0004594">
    <property type="term" value="F:pantothenate kinase activity"/>
    <property type="evidence" value="ECO:0007669"/>
    <property type="project" value="UniProtKB-UniRule"/>
</dbReference>
<feature type="active site" description="Proton acceptor" evidence="16">
    <location>
        <position position="95"/>
    </location>
</feature>
<comment type="subunit">
    <text evidence="5 16">Homodimer.</text>
</comment>
<dbReference type="CDD" id="cd24015">
    <property type="entry name" value="ASKHA_NBD_PanK-III"/>
    <property type="match status" value="1"/>
</dbReference>
<dbReference type="OrthoDB" id="9804707at2"/>
<keyword evidence="7 16" id="KW-0963">Cytoplasm</keyword>
<dbReference type="GO" id="GO:0005737">
    <property type="term" value="C:cytoplasm"/>
    <property type="evidence" value="ECO:0007669"/>
    <property type="project" value="UniProtKB-SubCell"/>
</dbReference>
<evidence type="ECO:0000256" key="11">
    <source>
        <dbReference type="ARBA" id="ARBA00022840"/>
    </source>
</evidence>
<keyword evidence="13 16" id="KW-0173">Coenzyme A biosynthesis</keyword>
<name>A0A069DAA5_9BACE</name>
<keyword evidence="16" id="KW-0479">Metal-binding</keyword>
<comment type="subcellular location">
    <subcellularLocation>
        <location evidence="3 16">Cytoplasm</location>
    </subcellularLocation>
</comment>
<keyword evidence="8 16" id="KW-0808">Transferase</keyword>
<dbReference type="STRING" id="1121097.GCA_000428125_00845"/>
<dbReference type="NCBIfam" id="NF009854">
    <property type="entry name" value="PRK13320.1-6"/>
    <property type="match status" value="1"/>
</dbReference>
<dbReference type="PANTHER" id="PTHR34265:SF1">
    <property type="entry name" value="TYPE III PANTOTHENATE KINASE"/>
    <property type="match status" value="1"/>
</dbReference>
<dbReference type="Gene3D" id="3.30.420.40">
    <property type="match status" value="1"/>
</dbReference>
<dbReference type="AlphaFoldDB" id="A0A069DAA5"/>
<comment type="caution">
    <text evidence="17">The sequence shown here is derived from an EMBL/GenBank/DDBJ whole genome shotgun (WGS) entry which is preliminary data.</text>
</comment>
<evidence type="ECO:0000256" key="2">
    <source>
        <dbReference type="ARBA" id="ARBA00001958"/>
    </source>
</evidence>
<feature type="binding site" evidence="16">
    <location>
        <begin position="93"/>
        <end position="96"/>
    </location>
    <ligand>
        <name>substrate</name>
    </ligand>
</feature>
<keyword evidence="11 16" id="KW-0067">ATP-binding</keyword>
<evidence type="ECO:0000256" key="15">
    <source>
        <dbReference type="ARBA" id="ARBA00040883"/>
    </source>
</evidence>
<comment type="catalytic activity">
    <reaction evidence="1 16">
        <text>(R)-pantothenate + ATP = (R)-4'-phosphopantothenate + ADP + H(+)</text>
        <dbReference type="Rhea" id="RHEA:16373"/>
        <dbReference type="ChEBI" id="CHEBI:10986"/>
        <dbReference type="ChEBI" id="CHEBI:15378"/>
        <dbReference type="ChEBI" id="CHEBI:29032"/>
        <dbReference type="ChEBI" id="CHEBI:30616"/>
        <dbReference type="ChEBI" id="CHEBI:456216"/>
        <dbReference type="EC" id="2.7.1.33"/>
    </reaction>
</comment>
<dbReference type="GO" id="GO:0015937">
    <property type="term" value="P:coenzyme A biosynthetic process"/>
    <property type="evidence" value="ECO:0007669"/>
    <property type="project" value="UniProtKB-UniRule"/>
</dbReference>